<dbReference type="GO" id="GO:0007031">
    <property type="term" value="P:peroxisome organization"/>
    <property type="evidence" value="ECO:0007669"/>
    <property type="project" value="TreeGrafter"/>
</dbReference>
<keyword evidence="5" id="KW-0547">Nucleotide-binding</keyword>
<protein>
    <submittedName>
        <fullName evidence="10">ABC transporter domain-containing protein</fullName>
    </submittedName>
</protein>
<dbReference type="GO" id="GO:0005778">
    <property type="term" value="C:peroxisomal membrane"/>
    <property type="evidence" value="ECO:0007669"/>
    <property type="project" value="UniProtKB-SubCell"/>
</dbReference>
<sequence length="366" mass="41807">MWVYKKFHRQCIVLPFFRFTLGFVDNILGKYITNIVGWFACAKTFFDVNNEKFNEMDRNELMQELYNNGRMMLKLSEALGRLALAGRDMTRLSGFTTRVDTLMNVLNDMKLGNFEKAQVTDENGNDEMQRLALKAGAGTLVAQDNIIKFEDVPLVTPNGDVLIESLSFEVRSGRNVLVCGPNGCGKSSLFRTLGELWPLFGGTLTKPAKGKLFYVPQRPYMTLGTLRDQVIYPDTAYDMAKKGLIDQDLEKMLEHVQLTHILGREGGWSAVQDWMDVLSGGEKQRIAMARLFYHKPQFAILDECTSAVSVDVEGAMYRMCREMNITLFTVSHRKSLWKYHEYSLHMDGRGSYRFEQIDEQSDHFGS</sequence>
<evidence type="ECO:0000256" key="2">
    <source>
        <dbReference type="ARBA" id="ARBA00008575"/>
    </source>
</evidence>
<dbReference type="GO" id="GO:0005324">
    <property type="term" value="F:long-chain fatty acid transmembrane transporter activity"/>
    <property type="evidence" value="ECO:0007669"/>
    <property type="project" value="TreeGrafter"/>
</dbReference>
<evidence type="ECO:0000256" key="6">
    <source>
        <dbReference type="ARBA" id="ARBA00022840"/>
    </source>
</evidence>
<dbReference type="SMART" id="SM00382">
    <property type="entry name" value="AAA"/>
    <property type="match status" value="1"/>
</dbReference>
<evidence type="ECO:0000256" key="4">
    <source>
        <dbReference type="ARBA" id="ARBA00022692"/>
    </source>
</evidence>
<comment type="similarity">
    <text evidence="2">Belongs to the ABC transporter superfamily. ABCD family. Peroxisomal fatty acyl CoA transporter (TC 3.A.1.203) subfamily.</text>
</comment>
<dbReference type="GO" id="GO:0042760">
    <property type="term" value="P:very long-chain fatty acid catabolic process"/>
    <property type="evidence" value="ECO:0007669"/>
    <property type="project" value="TreeGrafter"/>
</dbReference>
<dbReference type="InterPro" id="IPR050835">
    <property type="entry name" value="ABC_transporter_sub-D"/>
</dbReference>
<dbReference type="FunFam" id="3.40.50.300:FF:000636">
    <property type="entry name" value="ATP-binding cassette sub-family D member 3"/>
    <property type="match status" value="1"/>
</dbReference>
<dbReference type="SUPFAM" id="SSF52540">
    <property type="entry name" value="P-loop containing nucleoside triphosphate hydrolases"/>
    <property type="match status" value="1"/>
</dbReference>
<evidence type="ECO:0000256" key="1">
    <source>
        <dbReference type="ARBA" id="ARBA00004585"/>
    </source>
</evidence>
<dbReference type="PROSITE" id="PS00211">
    <property type="entry name" value="ABC_TRANSPORTER_1"/>
    <property type="match status" value="1"/>
</dbReference>
<dbReference type="GO" id="GO:0005524">
    <property type="term" value="F:ATP binding"/>
    <property type="evidence" value="ECO:0007669"/>
    <property type="project" value="UniProtKB-KW"/>
</dbReference>
<evidence type="ECO:0000256" key="3">
    <source>
        <dbReference type="ARBA" id="ARBA00022448"/>
    </source>
</evidence>
<comment type="subcellular location">
    <subcellularLocation>
        <location evidence="1">Peroxisome membrane</location>
        <topology evidence="1">Multi-pass membrane protein</topology>
    </subcellularLocation>
</comment>
<evidence type="ECO:0000256" key="8">
    <source>
        <dbReference type="ARBA" id="ARBA00023136"/>
    </source>
</evidence>
<evidence type="ECO:0000313" key="10">
    <source>
        <dbReference type="EnsemblMetazoa" id="CJA11388b.1"/>
    </source>
</evidence>
<dbReference type="GO" id="GO:0016887">
    <property type="term" value="F:ATP hydrolysis activity"/>
    <property type="evidence" value="ECO:0007669"/>
    <property type="project" value="InterPro"/>
</dbReference>
<dbReference type="EnsemblMetazoa" id="CJA11388b.1">
    <property type="protein sequence ID" value="CJA11388b.1"/>
    <property type="gene ID" value="WBGene00130592"/>
</dbReference>
<dbReference type="PANTHER" id="PTHR11384:SF62">
    <property type="entry name" value="ATP-BINDING CASSETTE SUB-FAMILY D MEMBER 3"/>
    <property type="match status" value="1"/>
</dbReference>
<accession>A0A8R1DV02</accession>
<proteinExistence type="inferred from homology"/>
<dbReference type="PROSITE" id="PS50893">
    <property type="entry name" value="ABC_TRANSPORTER_2"/>
    <property type="match status" value="1"/>
</dbReference>
<keyword evidence="6" id="KW-0067">ATP-binding</keyword>
<dbReference type="GO" id="GO:0042626">
    <property type="term" value="F:ATPase-coupled transmembrane transporter activity"/>
    <property type="evidence" value="ECO:0007669"/>
    <property type="project" value="TreeGrafter"/>
</dbReference>
<evidence type="ECO:0000256" key="5">
    <source>
        <dbReference type="ARBA" id="ARBA00022741"/>
    </source>
</evidence>
<name>A0A8R1DV02_CAEJA</name>
<dbReference type="GO" id="GO:0015910">
    <property type="term" value="P:long-chain fatty acid import into peroxisome"/>
    <property type="evidence" value="ECO:0007669"/>
    <property type="project" value="TreeGrafter"/>
</dbReference>
<reference evidence="10" key="2">
    <citation type="submission" date="2022-06" db="UniProtKB">
        <authorList>
            <consortium name="EnsemblMetazoa"/>
        </authorList>
    </citation>
    <scope>IDENTIFICATION</scope>
    <source>
        <strain evidence="10">DF5081</strain>
    </source>
</reference>
<reference evidence="11" key="1">
    <citation type="submission" date="2010-08" db="EMBL/GenBank/DDBJ databases">
        <authorList>
            <consortium name="Caenorhabditis japonica Sequencing Consortium"/>
            <person name="Wilson R.K."/>
        </authorList>
    </citation>
    <scope>NUCLEOTIDE SEQUENCE [LARGE SCALE GENOMIC DNA]</scope>
    <source>
        <strain evidence="11">DF5081</strain>
    </source>
</reference>
<keyword evidence="4" id="KW-0812">Transmembrane</keyword>
<feature type="domain" description="ABC transporter" evidence="9">
    <location>
        <begin position="147"/>
        <end position="366"/>
    </location>
</feature>
<keyword evidence="8" id="KW-0472">Membrane</keyword>
<dbReference type="InterPro" id="IPR027417">
    <property type="entry name" value="P-loop_NTPase"/>
</dbReference>
<dbReference type="GO" id="GO:0006635">
    <property type="term" value="P:fatty acid beta-oxidation"/>
    <property type="evidence" value="ECO:0007669"/>
    <property type="project" value="TreeGrafter"/>
</dbReference>
<keyword evidence="7" id="KW-1133">Transmembrane helix</keyword>
<dbReference type="InterPro" id="IPR017871">
    <property type="entry name" value="ABC_transporter-like_CS"/>
</dbReference>
<dbReference type="CDD" id="cd03223">
    <property type="entry name" value="ABCD_peroxisomal_ALDP"/>
    <property type="match status" value="1"/>
</dbReference>
<dbReference type="Gene3D" id="3.40.50.300">
    <property type="entry name" value="P-loop containing nucleotide triphosphate hydrolases"/>
    <property type="match status" value="1"/>
</dbReference>
<organism evidence="10 11">
    <name type="scientific">Caenorhabditis japonica</name>
    <dbReference type="NCBI Taxonomy" id="281687"/>
    <lineage>
        <taxon>Eukaryota</taxon>
        <taxon>Metazoa</taxon>
        <taxon>Ecdysozoa</taxon>
        <taxon>Nematoda</taxon>
        <taxon>Chromadorea</taxon>
        <taxon>Rhabditida</taxon>
        <taxon>Rhabditina</taxon>
        <taxon>Rhabditomorpha</taxon>
        <taxon>Rhabditoidea</taxon>
        <taxon>Rhabditidae</taxon>
        <taxon>Peloderinae</taxon>
        <taxon>Caenorhabditis</taxon>
    </lineage>
</organism>
<dbReference type="AlphaFoldDB" id="A0A8R1DV02"/>
<dbReference type="InterPro" id="IPR003593">
    <property type="entry name" value="AAA+_ATPase"/>
</dbReference>
<dbReference type="Proteomes" id="UP000005237">
    <property type="component" value="Unassembled WGS sequence"/>
</dbReference>
<dbReference type="InterPro" id="IPR003439">
    <property type="entry name" value="ABC_transporter-like_ATP-bd"/>
</dbReference>
<dbReference type="PANTHER" id="PTHR11384">
    <property type="entry name" value="ATP-BINDING CASSETTE, SUB-FAMILY D MEMBER"/>
    <property type="match status" value="1"/>
</dbReference>
<dbReference type="Pfam" id="PF00005">
    <property type="entry name" value="ABC_tran"/>
    <property type="match status" value="1"/>
</dbReference>
<keyword evidence="3" id="KW-0813">Transport</keyword>
<keyword evidence="11" id="KW-1185">Reference proteome</keyword>
<evidence type="ECO:0000259" key="9">
    <source>
        <dbReference type="PROSITE" id="PS50893"/>
    </source>
</evidence>
<evidence type="ECO:0000313" key="11">
    <source>
        <dbReference type="Proteomes" id="UP000005237"/>
    </source>
</evidence>
<evidence type="ECO:0000256" key="7">
    <source>
        <dbReference type="ARBA" id="ARBA00022989"/>
    </source>
</evidence>